<feature type="region of interest" description="Disordered" evidence="1">
    <location>
        <begin position="27"/>
        <end position="49"/>
    </location>
</feature>
<organism evidence="2 3">
    <name type="scientific">Streptomyces griseomycini</name>
    <dbReference type="NCBI Taxonomy" id="66895"/>
    <lineage>
        <taxon>Bacteria</taxon>
        <taxon>Bacillati</taxon>
        <taxon>Actinomycetota</taxon>
        <taxon>Actinomycetes</taxon>
        <taxon>Kitasatosporales</taxon>
        <taxon>Streptomycetaceae</taxon>
        <taxon>Streptomyces</taxon>
    </lineage>
</organism>
<evidence type="ECO:0000313" key="2">
    <source>
        <dbReference type="EMBL" id="MBB4902820.1"/>
    </source>
</evidence>
<comment type="caution">
    <text evidence="2">The sequence shown here is derived from an EMBL/GenBank/DDBJ whole genome shotgun (WGS) entry which is preliminary data.</text>
</comment>
<keyword evidence="3" id="KW-1185">Reference proteome</keyword>
<name>A0A7W7VAC5_9ACTN</name>
<dbReference type="Proteomes" id="UP000579523">
    <property type="component" value="Unassembled WGS sequence"/>
</dbReference>
<accession>A0A7W7VAC5</accession>
<evidence type="ECO:0000256" key="1">
    <source>
        <dbReference type="SAM" id="MobiDB-lite"/>
    </source>
</evidence>
<dbReference type="RefSeq" id="WP_184828411.1">
    <property type="nucleotide sequence ID" value="NZ_BMTI01000027.1"/>
</dbReference>
<dbReference type="AlphaFoldDB" id="A0A7W7VAC5"/>
<reference evidence="2 3" key="1">
    <citation type="submission" date="2020-08" db="EMBL/GenBank/DDBJ databases">
        <title>Genomic Encyclopedia of Type Strains, Phase III (KMG-III): the genomes of soil and plant-associated and newly described type strains.</title>
        <authorList>
            <person name="Whitman W."/>
        </authorList>
    </citation>
    <scope>NUCLEOTIDE SEQUENCE [LARGE SCALE GENOMIC DNA]</scope>
    <source>
        <strain evidence="2 3">CECT 3273</strain>
    </source>
</reference>
<dbReference type="EMBL" id="JACHJI010000019">
    <property type="protein sequence ID" value="MBB4902820.1"/>
    <property type="molecule type" value="Genomic_DNA"/>
</dbReference>
<sequence>MGHGSSGGDGTDQAAVDGQVLAVDVGRVGRGGERHSRGGLLRASEAVGA</sequence>
<evidence type="ECO:0000313" key="3">
    <source>
        <dbReference type="Proteomes" id="UP000579523"/>
    </source>
</evidence>
<gene>
    <name evidence="2" type="ORF">FHS37_006917</name>
</gene>
<protein>
    <submittedName>
        <fullName evidence="2">Uncharacterized protein</fullName>
    </submittedName>
</protein>
<proteinExistence type="predicted"/>